<keyword evidence="2" id="KW-0472">Membrane</keyword>
<organism evidence="4 5">
    <name type="scientific">Tuber melanosporum (strain Mel28)</name>
    <name type="common">Perigord black truffle</name>
    <dbReference type="NCBI Taxonomy" id="656061"/>
    <lineage>
        <taxon>Eukaryota</taxon>
        <taxon>Fungi</taxon>
        <taxon>Dikarya</taxon>
        <taxon>Ascomycota</taxon>
        <taxon>Pezizomycotina</taxon>
        <taxon>Pezizomycetes</taxon>
        <taxon>Pezizales</taxon>
        <taxon>Tuberaceae</taxon>
        <taxon>Tuber</taxon>
    </lineage>
</organism>
<evidence type="ECO:0000256" key="3">
    <source>
        <dbReference type="SAM" id="SignalP"/>
    </source>
</evidence>
<dbReference type="EMBL" id="FN430187">
    <property type="protein sequence ID" value="CAZ83023.1"/>
    <property type="molecule type" value="Genomic_DNA"/>
</dbReference>
<sequence length="266" mass="28509">MIDPQFRLATGILCFIALISPLSSGAGGRFQRRDANVNFTSMPQCSWTVCSPLLSSLLDCGQGITVDCFCRRPNPLICAWTVNWDCWNRTEDWYDTQCPGRPPVNLSEIPSCARSCFDKENVCMEQTHNCVCSQPRPDCNSATTTCGSGEVGLYDAWYRNTCKSNLTALPTSASNPHPAGPSTSSASGTPTPPPPFPDESLSKGATAGIAVGVIAGTVALGVFLFMVWKWKFQLSGGNGVVHNPDPKARSYPTPSMAQPAPLVEAP</sequence>
<dbReference type="RefSeq" id="XP_002838832.1">
    <property type="nucleotide sequence ID" value="XM_002838786.1"/>
</dbReference>
<keyword evidence="2" id="KW-0812">Transmembrane</keyword>
<dbReference type="InParanoid" id="D5GET0"/>
<keyword evidence="3" id="KW-0732">Signal</keyword>
<feature type="region of interest" description="Disordered" evidence="1">
    <location>
        <begin position="171"/>
        <end position="201"/>
    </location>
</feature>
<dbReference type="eggNOG" id="ENOG502SVF9">
    <property type="taxonomic scope" value="Eukaryota"/>
</dbReference>
<evidence type="ECO:0000256" key="1">
    <source>
        <dbReference type="SAM" id="MobiDB-lite"/>
    </source>
</evidence>
<feature type="transmembrane region" description="Helical" evidence="2">
    <location>
        <begin position="207"/>
        <end position="228"/>
    </location>
</feature>
<dbReference type="GeneID" id="9184934"/>
<feature type="region of interest" description="Disordered" evidence="1">
    <location>
        <begin position="241"/>
        <end position="266"/>
    </location>
</feature>
<protein>
    <submittedName>
        <fullName evidence="4">(Perigord truffle) hypothetical protein</fullName>
    </submittedName>
</protein>
<feature type="signal peptide" evidence="3">
    <location>
        <begin position="1"/>
        <end position="25"/>
    </location>
</feature>
<dbReference type="KEGG" id="tml:GSTUM_00001356001"/>
<reference evidence="4 5" key="1">
    <citation type="journal article" date="2010" name="Nature">
        <title>Perigord black truffle genome uncovers evolutionary origins and mechanisms of symbiosis.</title>
        <authorList>
            <person name="Martin F."/>
            <person name="Kohler A."/>
            <person name="Murat C."/>
            <person name="Balestrini R."/>
            <person name="Coutinho P.M."/>
            <person name="Jaillon O."/>
            <person name="Montanini B."/>
            <person name="Morin E."/>
            <person name="Noel B."/>
            <person name="Percudani R."/>
            <person name="Porcel B."/>
            <person name="Rubini A."/>
            <person name="Amicucci A."/>
            <person name="Amselem J."/>
            <person name="Anthouard V."/>
            <person name="Arcioni S."/>
            <person name="Artiguenave F."/>
            <person name="Aury J.M."/>
            <person name="Ballario P."/>
            <person name="Bolchi A."/>
            <person name="Brenna A."/>
            <person name="Brun A."/>
            <person name="Buee M."/>
            <person name="Cantarel B."/>
            <person name="Chevalier G."/>
            <person name="Couloux A."/>
            <person name="Da Silva C."/>
            <person name="Denoeud F."/>
            <person name="Duplessis S."/>
            <person name="Ghignone S."/>
            <person name="Hilselberger B."/>
            <person name="Iotti M."/>
            <person name="Marcais B."/>
            <person name="Mello A."/>
            <person name="Miranda M."/>
            <person name="Pacioni G."/>
            <person name="Quesneville H."/>
            <person name="Riccioni C."/>
            <person name="Ruotolo R."/>
            <person name="Splivallo R."/>
            <person name="Stocchi V."/>
            <person name="Tisserant E."/>
            <person name="Viscomi A.R."/>
            <person name="Zambonelli A."/>
            <person name="Zampieri E."/>
            <person name="Henrissat B."/>
            <person name="Lebrun M.H."/>
            <person name="Paolocci F."/>
            <person name="Bonfante P."/>
            <person name="Ottonello S."/>
            <person name="Wincker P."/>
        </authorList>
    </citation>
    <scope>NUCLEOTIDE SEQUENCE [LARGE SCALE GENOMIC DNA]</scope>
    <source>
        <strain evidence="4 5">Mel28</strain>
    </source>
</reference>
<feature type="compositionally biased region" description="Low complexity" evidence="1">
    <location>
        <begin position="180"/>
        <end position="189"/>
    </location>
</feature>
<feature type="chain" id="PRO_5003072094" evidence="3">
    <location>
        <begin position="26"/>
        <end position="266"/>
    </location>
</feature>
<dbReference type="HOGENOM" id="CLU_1046590_0_0_1"/>
<gene>
    <name evidence="4" type="ORF">GSTUM_00001356001</name>
</gene>
<name>D5GET0_TUBMM</name>
<proteinExistence type="predicted"/>
<evidence type="ECO:0000313" key="5">
    <source>
        <dbReference type="Proteomes" id="UP000006911"/>
    </source>
</evidence>
<accession>D5GET0</accession>
<evidence type="ECO:0000313" key="4">
    <source>
        <dbReference type="EMBL" id="CAZ83023.1"/>
    </source>
</evidence>
<evidence type="ECO:0000256" key="2">
    <source>
        <dbReference type="SAM" id="Phobius"/>
    </source>
</evidence>
<keyword evidence="5" id="KW-1185">Reference proteome</keyword>
<dbReference type="Proteomes" id="UP000006911">
    <property type="component" value="Unassembled WGS sequence"/>
</dbReference>
<dbReference type="AlphaFoldDB" id="D5GET0"/>
<keyword evidence="2" id="KW-1133">Transmembrane helix</keyword>